<dbReference type="InterPro" id="IPR024060">
    <property type="entry name" value="Ureidoglycolate_lyase_dom_sf"/>
</dbReference>
<evidence type="ECO:0000313" key="6">
    <source>
        <dbReference type="Proteomes" id="UP000190162"/>
    </source>
</evidence>
<dbReference type="PIRSF" id="PIRSF017306">
    <property type="entry name" value="Ureidogly_hydro"/>
    <property type="match status" value="1"/>
</dbReference>
<dbReference type="InterPro" id="IPR047233">
    <property type="entry name" value="UAH_cupin"/>
</dbReference>
<dbReference type="GO" id="GO:0000256">
    <property type="term" value="P:allantoin catabolic process"/>
    <property type="evidence" value="ECO:0007669"/>
    <property type="project" value="InterPro"/>
</dbReference>
<comment type="subunit">
    <text evidence="1">Homodimer.</text>
</comment>
<sequence length="175" mass="19719">MEKDIVPDTTITLTPEPLTQEAFSQFGDVIEAESRDYFMINDGSTRRYHKLATTQVDEGSGVIINIFQTTPQSYPFDINMLERHPKGSQAFMPLLGNDYLVVVAPPTDTPALHAIRAFYAKGSQGVNYHRGVWHHPVLALSSNDQFLVIDREGEGKNCDEFFFSKQMRVILAPKL</sequence>
<dbReference type="EMBL" id="FUXU01000071">
    <property type="protein sequence ID" value="SKA64068.1"/>
    <property type="molecule type" value="Genomic_DNA"/>
</dbReference>
<dbReference type="InterPro" id="IPR011051">
    <property type="entry name" value="RmlC_Cupin_sf"/>
</dbReference>
<dbReference type="PANTHER" id="PTHR21221:SF1">
    <property type="entry name" value="UREIDOGLYCOLATE LYASE"/>
    <property type="match status" value="1"/>
</dbReference>
<dbReference type="AlphaFoldDB" id="A0A1T4VGT6"/>
<evidence type="ECO:0000256" key="4">
    <source>
        <dbReference type="ARBA" id="ARBA00047684"/>
    </source>
</evidence>
<name>A0A1T4VGT6_9GAMM</name>
<evidence type="ECO:0000256" key="2">
    <source>
        <dbReference type="ARBA" id="ARBA00022631"/>
    </source>
</evidence>
<dbReference type="GO" id="GO:0006144">
    <property type="term" value="P:purine nucleobase metabolic process"/>
    <property type="evidence" value="ECO:0007669"/>
    <property type="project" value="UniProtKB-KW"/>
</dbReference>
<keyword evidence="2" id="KW-0659">Purine metabolism</keyword>
<dbReference type="NCBIfam" id="NF002949">
    <property type="entry name" value="PRK03606.1-2"/>
    <property type="match status" value="1"/>
</dbReference>
<dbReference type="GO" id="GO:0004848">
    <property type="term" value="F:ureidoglycolate hydrolase activity"/>
    <property type="evidence" value="ECO:0007669"/>
    <property type="project" value="InterPro"/>
</dbReference>
<organism evidence="5 6">
    <name type="scientific">Enterovibrio nigricans DSM 22720</name>
    <dbReference type="NCBI Taxonomy" id="1121868"/>
    <lineage>
        <taxon>Bacteria</taxon>
        <taxon>Pseudomonadati</taxon>
        <taxon>Pseudomonadota</taxon>
        <taxon>Gammaproteobacteria</taxon>
        <taxon>Vibrionales</taxon>
        <taxon>Vibrionaceae</taxon>
        <taxon>Enterovibrio</taxon>
    </lineage>
</organism>
<dbReference type="GO" id="GO:0050385">
    <property type="term" value="F:ureidoglycolate lyase activity"/>
    <property type="evidence" value="ECO:0007669"/>
    <property type="project" value="UniProtKB-EC"/>
</dbReference>
<dbReference type="Proteomes" id="UP000190162">
    <property type="component" value="Unassembled WGS sequence"/>
</dbReference>
<dbReference type="InterPro" id="IPR007247">
    <property type="entry name" value="Ureidogly_lyase"/>
</dbReference>
<dbReference type="PANTHER" id="PTHR21221">
    <property type="entry name" value="UREIDOGLYCOLATE HYDROLASE"/>
    <property type="match status" value="1"/>
</dbReference>
<keyword evidence="3 5" id="KW-0456">Lyase</keyword>
<protein>
    <submittedName>
        <fullName evidence="5">Ureidoglycolate lyase</fullName>
    </submittedName>
</protein>
<keyword evidence="6" id="KW-1185">Reference proteome</keyword>
<evidence type="ECO:0000256" key="3">
    <source>
        <dbReference type="ARBA" id="ARBA00023239"/>
    </source>
</evidence>
<proteinExistence type="predicted"/>
<dbReference type="Pfam" id="PF04115">
    <property type="entry name" value="Ureidogly_lyase"/>
    <property type="match status" value="1"/>
</dbReference>
<evidence type="ECO:0000256" key="1">
    <source>
        <dbReference type="ARBA" id="ARBA00011738"/>
    </source>
</evidence>
<dbReference type="RefSeq" id="WP_244556657.1">
    <property type="nucleotide sequence ID" value="NZ_FUXU01000071.1"/>
</dbReference>
<evidence type="ECO:0000313" key="5">
    <source>
        <dbReference type="EMBL" id="SKA64068.1"/>
    </source>
</evidence>
<dbReference type="Gene3D" id="2.60.120.480">
    <property type="entry name" value="Ureidoglycolate hydrolase"/>
    <property type="match status" value="1"/>
</dbReference>
<dbReference type="CDD" id="cd20298">
    <property type="entry name" value="cupin_UAH"/>
    <property type="match status" value="1"/>
</dbReference>
<dbReference type="SUPFAM" id="SSF51182">
    <property type="entry name" value="RmlC-like cupins"/>
    <property type="match status" value="1"/>
</dbReference>
<gene>
    <name evidence="5" type="ORF">SAMN02745132_03823</name>
</gene>
<comment type="catalytic activity">
    <reaction evidence="4">
        <text>(S)-ureidoglycolate = urea + glyoxylate</text>
        <dbReference type="Rhea" id="RHEA:11304"/>
        <dbReference type="ChEBI" id="CHEBI:16199"/>
        <dbReference type="ChEBI" id="CHEBI:36655"/>
        <dbReference type="ChEBI" id="CHEBI:57296"/>
        <dbReference type="EC" id="4.3.2.3"/>
    </reaction>
</comment>
<accession>A0A1T4VGT6</accession>
<reference evidence="6" key="1">
    <citation type="submission" date="2017-02" db="EMBL/GenBank/DDBJ databases">
        <authorList>
            <person name="Varghese N."/>
            <person name="Submissions S."/>
        </authorList>
    </citation>
    <scope>NUCLEOTIDE SEQUENCE [LARGE SCALE GENOMIC DNA]</scope>
    <source>
        <strain evidence="6">DSM 22720</strain>
    </source>
</reference>
<dbReference type="NCBIfam" id="NF009932">
    <property type="entry name" value="PRK13395.1"/>
    <property type="match status" value="1"/>
</dbReference>